<name>A0A1H0I1K1_9ACTN</name>
<dbReference type="GO" id="GO:0022904">
    <property type="term" value="P:respiratory electron transport chain"/>
    <property type="evidence" value="ECO:0007669"/>
    <property type="project" value="InterPro"/>
</dbReference>
<dbReference type="InterPro" id="IPR011577">
    <property type="entry name" value="Cyt_b561_bac/Ni-Hgenase"/>
</dbReference>
<evidence type="ECO:0000256" key="7">
    <source>
        <dbReference type="SAM" id="Phobius"/>
    </source>
</evidence>
<keyword evidence="3 7" id="KW-0812">Transmembrane</keyword>
<feature type="domain" description="Cytochrome b561 bacterial/Ni-hydrogenase" evidence="8">
    <location>
        <begin position="32"/>
        <end position="195"/>
    </location>
</feature>
<dbReference type="OrthoDB" id="3681708at2"/>
<dbReference type="Gene3D" id="1.20.950.20">
    <property type="entry name" value="Transmembrane di-heme cytochromes, Chain C"/>
    <property type="match status" value="1"/>
</dbReference>
<evidence type="ECO:0000256" key="5">
    <source>
        <dbReference type="ARBA" id="ARBA00023136"/>
    </source>
</evidence>
<feature type="region of interest" description="Disordered" evidence="6">
    <location>
        <begin position="223"/>
        <end position="245"/>
    </location>
</feature>
<feature type="compositionally biased region" description="Polar residues" evidence="6">
    <location>
        <begin position="1"/>
        <end position="14"/>
    </location>
</feature>
<dbReference type="Pfam" id="PF01292">
    <property type="entry name" value="Ni_hydr_CYTB"/>
    <property type="match status" value="1"/>
</dbReference>
<dbReference type="SUPFAM" id="SSF81342">
    <property type="entry name" value="Transmembrane di-heme cytochromes"/>
    <property type="match status" value="1"/>
</dbReference>
<feature type="transmembrane region" description="Helical" evidence="7">
    <location>
        <begin position="81"/>
        <end position="97"/>
    </location>
</feature>
<evidence type="ECO:0000259" key="8">
    <source>
        <dbReference type="Pfam" id="PF01292"/>
    </source>
</evidence>
<dbReference type="EMBL" id="FNIE01000008">
    <property type="protein sequence ID" value="SDO25275.1"/>
    <property type="molecule type" value="Genomic_DNA"/>
</dbReference>
<dbReference type="GO" id="GO:0009055">
    <property type="term" value="F:electron transfer activity"/>
    <property type="evidence" value="ECO:0007669"/>
    <property type="project" value="InterPro"/>
</dbReference>
<keyword evidence="5 7" id="KW-0472">Membrane</keyword>
<evidence type="ECO:0000256" key="3">
    <source>
        <dbReference type="ARBA" id="ARBA00022692"/>
    </source>
</evidence>
<keyword evidence="10" id="KW-1185">Reference proteome</keyword>
<keyword evidence="2" id="KW-1003">Cell membrane</keyword>
<evidence type="ECO:0000313" key="10">
    <source>
        <dbReference type="Proteomes" id="UP000199341"/>
    </source>
</evidence>
<organism evidence="9 10">
    <name type="scientific">Actinacidiphila guanduensis</name>
    <dbReference type="NCBI Taxonomy" id="310781"/>
    <lineage>
        <taxon>Bacteria</taxon>
        <taxon>Bacillati</taxon>
        <taxon>Actinomycetota</taxon>
        <taxon>Actinomycetes</taxon>
        <taxon>Kitasatosporales</taxon>
        <taxon>Streptomycetaceae</taxon>
        <taxon>Actinacidiphila</taxon>
    </lineage>
</organism>
<sequence length="245" mass="27840">MTSTDGSESPTAAMTTPRPERRWRRDETGVRRFTRAEKWVHRSFTVLMGVCVFTAACLYLPELAEIVGRRRLIVTVHEWSGILLPVPVVLGLLSRAYRADLRRLGRYFPHDGKWLGTALRLRRREPTLAGKFNAGQKLNANFVAGAVLVMIGTGLIMWFPRLTPLVWRTGATFVHDWLALLLAAVITGHVYFAASDPEARRGLRTGYVPRWWVRSQHVLWRTGEPEQPATEHSAREPERPAPEPE</sequence>
<accession>A0A1H0I1K1</accession>
<feature type="compositionally biased region" description="Basic and acidic residues" evidence="6">
    <location>
        <begin position="232"/>
        <end position="245"/>
    </location>
</feature>
<gene>
    <name evidence="9" type="ORF">SAMN05216259_108296</name>
</gene>
<feature type="transmembrane region" description="Helical" evidence="7">
    <location>
        <begin position="138"/>
        <end position="157"/>
    </location>
</feature>
<evidence type="ECO:0000256" key="1">
    <source>
        <dbReference type="ARBA" id="ARBA00004651"/>
    </source>
</evidence>
<dbReference type="InterPro" id="IPR016174">
    <property type="entry name" value="Di-haem_cyt_TM"/>
</dbReference>
<evidence type="ECO:0000256" key="2">
    <source>
        <dbReference type="ARBA" id="ARBA00022475"/>
    </source>
</evidence>
<evidence type="ECO:0000256" key="4">
    <source>
        <dbReference type="ARBA" id="ARBA00022989"/>
    </source>
</evidence>
<evidence type="ECO:0000313" key="9">
    <source>
        <dbReference type="EMBL" id="SDO25275.1"/>
    </source>
</evidence>
<proteinExistence type="predicted"/>
<feature type="transmembrane region" description="Helical" evidence="7">
    <location>
        <begin position="177"/>
        <end position="194"/>
    </location>
</feature>
<feature type="transmembrane region" description="Helical" evidence="7">
    <location>
        <begin position="39"/>
        <end position="61"/>
    </location>
</feature>
<dbReference type="Proteomes" id="UP000199341">
    <property type="component" value="Unassembled WGS sequence"/>
</dbReference>
<dbReference type="GO" id="GO:0005886">
    <property type="term" value="C:plasma membrane"/>
    <property type="evidence" value="ECO:0007669"/>
    <property type="project" value="UniProtKB-SubCell"/>
</dbReference>
<protein>
    <submittedName>
        <fullName evidence="9">Formate dehydrogenase subunit gamma</fullName>
    </submittedName>
</protein>
<evidence type="ECO:0000256" key="6">
    <source>
        <dbReference type="SAM" id="MobiDB-lite"/>
    </source>
</evidence>
<feature type="region of interest" description="Disordered" evidence="6">
    <location>
        <begin position="1"/>
        <end position="26"/>
    </location>
</feature>
<keyword evidence="4 7" id="KW-1133">Transmembrane helix</keyword>
<reference evidence="9 10" key="1">
    <citation type="submission" date="2016-10" db="EMBL/GenBank/DDBJ databases">
        <authorList>
            <person name="de Groot N.N."/>
        </authorList>
    </citation>
    <scope>NUCLEOTIDE SEQUENCE [LARGE SCALE GENOMIC DNA]</scope>
    <source>
        <strain evidence="9 10">CGMCC 4.2022</strain>
    </source>
</reference>
<dbReference type="STRING" id="310781.SAMN05216259_108296"/>
<dbReference type="AlphaFoldDB" id="A0A1H0I1K1"/>
<comment type="subcellular location">
    <subcellularLocation>
        <location evidence="1">Cell membrane</location>
        <topology evidence="1">Multi-pass membrane protein</topology>
    </subcellularLocation>
</comment>